<dbReference type="Proteomes" id="UP000291404">
    <property type="component" value="Unassembled WGS sequence"/>
</dbReference>
<organism evidence="1 2">
    <name type="scientific">Hamiltosporidium magnivora</name>
    <dbReference type="NCBI Taxonomy" id="148818"/>
    <lineage>
        <taxon>Eukaryota</taxon>
        <taxon>Fungi</taxon>
        <taxon>Fungi incertae sedis</taxon>
        <taxon>Microsporidia</taxon>
        <taxon>Dubosqiidae</taxon>
        <taxon>Hamiltosporidium</taxon>
    </lineage>
</organism>
<reference evidence="1 2" key="1">
    <citation type="submission" date="2017-12" db="EMBL/GenBank/DDBJ databases">
        <authorList>
            <person name="Pombert J.-F."/>
            <person name="Haag K.L."/>
            <person name="Ebert D."/>
        </authorList>
    </citation>
    <scope>NUCLEOTIDE SEQUENCE [LARGE SCALE GENOMIC DNA]</scope>
    <source>
        <strain evidence="1">BE-OM-2</strain>
    </source>
</reference>
<proteinExistence type="predicted"/>
<name>A0A4Q9KWD9_9MICR</name>
<accession>A0A4Q9KWD9</accession>
<protein>
    <submittedName>
        <fullName evidence="1">Uncharacterized protein</fullName>
    </submittedName>
</protein>
<sequence length="129" mass="15175">MVDQYILIISYFVRTAIYDKYISQNDNLKMVLTRNMHNIYHLISCAIFQRSLKNEADSTNENDSNINYQINFKKGENLDTKIKNIANRWNLEYIKGYPPILRKGKQMKNMQGTENKFNEGTNIDSKLPC</sequence>
<dbReference type="AlphaFoldDB" id="A0A4Q9KWD9"/>
<keyword evidence="2" id="KW-1185">Reference proteome</keyword>
<gene>
    <name evidence="1" type="ORF">CWI36_2042p0010</name>
</gene>
<dbReference type="VEuPathDB" id="MicrosporidiaDB:CWI39_0794p0010"/>
<evidence type="ECO:0000313" key="2">
    <source>
        <dbReference type="Proteomes" id="UP000291404"/>
    </source>
</evidence>
<dbReference type="EMBL" id="PITI01002042">
    <property type="protein sequence ID" value="TBT99257.1"/>
    <property type="molecule type" value="Genomic_DNA"/>
</dbReference>
<evidence type="ECO:0000313" key="1">
    <source>
        <dbReference type="EMBL" id="TBT99257.1"/>
    </source>
</evidence>
<dbReference type="VEuPathDB" id="MicrosporidiaDB:CWI36_2042p0010"/>
<comment type="caution">
    <text evidence="1">The sequence shown here is derived from an EMBL/GenBank/DDBJ whole genome shotgun (WGS) entry which is preliminary data.</text>
</comment>